<accession>A0A818VFU1</accession>
<feature type="transmembrane region" description="Helical" evidence="7">
    <location>
        <begin position="359"/>
        <end position="381"/>
    </location>
</feature>
<dbReference type="Pfam" id="PF00083">
    <property type="entry name" value="Sugar_tr"/>
    <property type="match status" value="1"/>
</dbReference>
<feature type="transmembrane region" description="Helical" evidence="7">
    <location>
        <begin position="297"/>
        <end position="319"/>
    </location>
</feature>
<comment type="subcellular location">
    <subcellularLocation>
        <location evidence="1">Membrane</location>
        <topology evidence="1">Multi-pass membrane protein</topology>
    </subcellularLocation>
</comment>
<dbReference type="PRINTS" id="PR00171">
    <property type="entry name" value="SUGRTRNSPORT"/>
</dbReference>
<evidence type="ECO:0000313" key="9">
    <source>
        <dbReference type="EMBL" id="CAF3706369.1"/>
    </source>
</evidence>
<dbReference type="InterPro" id="IPR003663">
    <property type="entry name" value="Sugar/inositol_transpt"/>
</dbReference>
<feature type="transmembrane region" description="Helical" evidence="7">
    <location>
        <begin position="171"/>
        <end position="192"/>
    </location>
</feature>
<dbReference type="Proteomes" id="UP000663836">
    <property type="component" value="Unassembled WGS sequence"/>
</dbReference>
<evidence type="ECO:0000256" key="3">
    <source>
        <dbReference type="ARBA" id="ARBA00022692"/>
    </source>
</evidence>
<keyword evidence="6" id="KW-0813">Transport</keyword>
<evidence type="ECO:0000256" key="1">
    <source>
        <dbReference type="ARBA" id="ARBA00004141"/>
    </source>
</evidence>
<dbReference type="NCBIfam" id="TIGR00879">
    <property type="entry name" value="SP"/>
    <property type="match status" value="1"/>
</dbReference>
<feature type="transmembrane region" description="Helical" evidence="7">
    <location>
        <begin position="106"/>
        <end position="127"/>
    </location>
</feature>
<dbReference type="PROSITE" id="PS50850">
    <property type="entry name" value="MFS"/>
    <property type="match status" value="1"/>
</dbReference>
<dbReference type="AlphaFoldDB" id="A0A818VFU1"/>
<name>A0A818VFU1_9BILA</name>
<organism evidence="9 10">
    <name type="scientific">Rotaria sordida</name>
    <dbReference type="NCBI Taxonomy" id="392033"/>
    <lineage>
        <taxon>Eukaryota</taxon>
        <taxon>Metazoa</taxon>
        <taxon>Spiralia</taxon>
        <taxon>Gnathifera</taxon>
        <taxon>Rotifera</taxon>
        <taxon>Eurotatoria</taxon>
        <taxon>Bdelloidea</taxon>
        <taxon>Philodinida</taxon>
        <taxon>Philodinidae</taxon>
        <taxon>Rotaria</taxon>
    </lineage>
</organism>
<keyword evidence="4 7" id="KW-1133">Transmembrane helix</keyword>
<evidence type="ECO:0000256" key="6">
    <source>
        <dbReference type="RuleBase" id="RU003346"/>
    </source>
</evidence>
<dbReference type="GO" id="GO:0016020">
    <property type="term" value="C:membrane"/>
    <property type="evidence" value="ECO:0007669"/>
    <property type="project" value="UniProtKB-SubCell"/>
</dbReference>
<feature type="transmembrane region" description="Helical" evidence="7">
    <location>
        <begin position="139"/>
        <end position="159"/>
    </location>
</feature>
<evidence type="ECO:0000256" key="7">
    <source>
        <dbReference type="SAM" id="Phobius"/>
    </source>
</evidence>
<feature type="domain" description="Major facilitator superfamily (MFS) profile" evidence="8">
    <location>
        <begin position="5"/>
        <end position="419"/>
    </location>
</feature>
<dbReference type="InterPro" id="IPR020846">
    <property type="entry name" value="MFS_dom"/>
</dbReference>
<feature type="transmembrane region" description="Helical" evidence="7">
    <location>
        <begin position="54"/>
        <end position="74"/>
    </location>
</feature>
<evidence type="ECO:0000256" key="2">
    <source>
        <dbReference type="ARBA" id="ARBA00010992"/>
    </source>
</evidence>
<dbReference type="PROSITE" id="PS00217">
    <property type="entry name" value="SUGAR_TRANSPORT_2"/>
    <property type="match status" value="1"/>
</dbReference>
<feature type="transmembrane region" description="Helical" evidence="7">
    <location>
        <begin position="262"/>
        <end position="285"/>
    </location>
</feature>
<gene>
    <name evidence="9" type="ORF">JBS370_LOCUS9844</name>
</gene>
<dbReference type="InterPro" id="IPR005828">
    <property type="entry name" value="MFS_sugar_transport-like"/>
</dbReference>
<protein>
    <recommendedName>
        <fullName evidence="8">Major facilitator superfamily (MFS) profile domain-containing protein</fullName>
    </recommendedName>
</protein>
<feature type="transmembrane region" description="Helical" evidence="7">
    <location>
        <begin position="81"/>
        <end position="100"/>
    </location>
</feature>
<keyword evidence="3 7" id="KW-0812">Transmembrane</keyword>
<evidence type="ECO:0000256" key="5">
    <source>
        <dbReference type="ARBA" id="ARBA00023136"/>
    </source>
</evidence>
<dbReference type="GO" id="GO:0005351">
    <property type="term" value="F:carbohydrate:proton symporter activity"/>
    <property type="evidence" value="ECO:0007669"/>
    <property type="project" value="TreeGrafter"/>
</dbReference>
<dbReference type="InterPro" id="IPR005829">
    <property type="entry name" value="Sugar_transporter_CS"/>
</dbReference>
<sequence>MAIVVSAFAAFGGFLYGYDTGTIAGIIDMNYFLQTFGDRQSDGTYQLTSQNKSLIVSILSAGTFFGALLGYPAGDFLGRRWGLIVACLIFSIGVSFQVAATTLPLFVIGRAVAGLGVGIISCIVPIYQSECAPKWIRGALVSIYQWFITIGCLVAAIVNNETKDIQSYACYRIPIGIQLIWAAILSTGMFFLPESPRYLVMKGHIEQAYQSQAKLNWSAVDGENLNTDMEEIITNVKLMSKYVTGTYADCFKMGPQKNLLRTLVGIFLQAWQQLAGINFILYYGTSFFHSSGIQQPFLITILTNVINVSMTIPGMLLIDTLGRRKILIIGAAGMLVCEYIIAIIGTIVGQSNEAAQTALITFVCIYIAFFASTWGPATWVVTGELYPSAIRAKCECILNITYLPLGAKSSRNCIVENST</sequence>
<dbReference type="InterPro" id="IPR050360">
    <property type="entry name" value="MFS_Sugar_Transporters"/>
</dbReference>
<reference evidence="9" key="1">
    <citation type="submission" date="2021-02" db="EMBL/GenBank/DDBJ databases">
        <authorList>
            <person name="Nowell W R."/>
        </authorList>
    </citation>
    <scope>NUCLEOTIDE SEQUENCE</scope>
</reference>
<comment type="similarity">
    <text evidence="2 6">Belongs to the major facilitator superfamily. Sugar transporter (TC 2.A.1.1) family.</text>
</comment>
<feature type="transmembrane region" description="Helical" evidence="7">
    <location>
        <begin position="326"/>
        <end position="347"/>
    </location>
</feature>
<dbReference type="EMBL" id="CAJOBD010000688">
    <property type="protein sequence ID" value="CAF3706369.1"/>
    <property type="molecule type" value="Genomic_DNA"/>
</dbReference>
<dbReference type="InterPro" id="IPR036259">
    <property type="entry name" value="MFS_trans_sf"/>
</dbReference>
<evidence type="ECO:0000259" key="8">
    <source>
        <dbReference type="PROSITE" id="PS50850"/>
    </source>
</evidence>
<evidence type="ECO:0000313" key="10">
    <source>
        <dbReference type="Proteomes" id="UP000663836"/>
    </source>
</evidence>
<proteinExistence type="inferred from homology"/>
<dbReference type="Gene3D" id="1.20.1250.20">
    <property type="entry name" value="MFS general substrate transporter like domains"/>
    <property type="match status" value="1"/>
</dbReference>
<dbReference type="SUPFAM" id="SSF103473">
    <property type="entry name" value="MFS general substrate transporter"/>
    <property type="match status" value="1"/>
</dbReference>
<keyword evidence="5 7" id="KW-0472">Membrane</keyword>
<evidence type="ECO:0000256" key="4">
    <source>
        <dbReference type="ARBA" id="ARBA00022989"/>
    </source>
</evidence>
<dbReference type="PANTHER" id="PTHR48022:SF17">
    <property type="entry name" value="HEXOSE TRANSPORTER"/>
    <property type="match status" value="1"/>
</dbReference>
<dbReference type="PANTHER" id="PTHR48022">
    <property type="entry name" value="PLASTIDIC GLUCOSE TRANSPORTER 4"/>
    <property type="match status" value="1"/>
</dbReference>
<comment type="caution">
    <text evidence="9">The sequence shown here is derived from an EMBL/GenBank/DDBJ whole genome shotgun (WGS) entry which is preliminary data.</text>
</comment>